<dbReference type="InParanoid" id="A0A369J1E9"/>
<evidence type="ECO:0000313" key="1">
    <source>
        <dbReference type="EMBL" id="RDB14940.1"/>
    </source>
</evidence>
<dbReference type="AlphaFoldDB" id="A0A369J1E9"/>
<organism evidence="1 2">
    <name type="scientific">Hypsizygus marmoreus</name>
    <name type="common">White beech mushroom</name>
    <name type="synonym">Agaricus marmoreus</name>
    <dbReference type="NCBI Taxonomy" id="39966"/>
    <lineage>
        <taxon>Eukaryota</taxon>
        <taxon>Fungi</taxon>
        <taxon>Dikarya</taxon>
        <taxon>Basidiomycota</taxon>
        <taxon>Agaricomycotina</taxon>
        <taxon>Agaricomycetes</taxon>
        <taxon>Agaricomycetidae</taxon>
        <taxon>Agaricales</taxon>
        <taxon>Tricholomatineae</taxon>
        <taxon>Lyophyllaceae</taxon>
        <taxon>Hypsizygus</taxon>
    </lineage>
</organism>
<reference evidence="1" key="1">
    <citation type="submission" date="2018-04" db="EMBL/GenBank/DDBJ databases">
        <title>Whole genome sequencing of Hypsizygus marmoreus.</title>
        <authorList>
            <person name="Choi I.-G."/>
            <person name="Min B."/>
            <person name="Kim J.-G."/>
            <person name="Kim S."/>
            <person name="Oh Y.-L."/>
            <person name="Kong W.-S."/>
            <person name="Park H."/>
            <person name="Jeong J."/>
            <person name="Song E.-S."/>
        </authorList>
    </citation>
    <scope>NUCLEOTIDE SEQUENCE [LARGE SCALE GENOMIC DNA]</scope>
    <source>
        <strain evidence="1">51987-8</strain>
    </source>
</reference>
<sequence length="131" mass="14611">MKINESFKSIMSSISNTNQAGNALNDIANLWIGIRSLGAQEARTTIHLRRERSSLMMSNYIAWFWLERIHCQCLPGHSTGRIGLNGCKANWSCNVFIDSRTAHRVFDPAHFGVTVHPSTSHLQEQVAASDA</sequence>
<evidence type="ECO:0000313" key="2">
    <source>
        <dbReference type="Proteomes" id="UP000076154"/>
    </source>
</evidence>
<name>A0A369J1E9_HYPMA</name>
<protein>
    <submittedName>
        <fullName evidence="1">Uncharacterized protein</fullName>
    </submittedName>
</protein>
<dbReference type="EMBL" id="LUEZ02000095">
    <property type="protein sequence ID" value="RDB14940.1"/>
    <property type="molecule type" value="Genomic_DNA"/>
</dbReference>
<gene>
    <name evidence="1" type="ORF">Hypma_016197</name>
</gene>
<dbReference type="Proteomes" id="UP000076154">
    <property type="component" value="Unassembled WGS sequence"/>
</dbReference>
<proteinExistence type="predicted"/>
<comment type="caution">
    <text evidence="1">The sequence shown here is derived from an EMBL/GenBank/DDBJ whole genome shotgun (WGS) entry which is preliminary data.</text>
</comment>
<keyword evidence="2" id="KW-1185">Reference proteome</keyword>
<accession>A0A369J1E9</accession>